<keyword evidence="2" id="KW-0472">Membrane</keyword>
<sequence length="843" mass="89997">MESPPTQVLPPWYTLITSTATDAAGDPTATVTTLMRLPLTYYGPSIPLGTDTNIWVYGGPTSPTAASPLPVSPTPPSSTNVTPTLPSSLTTPPSSTLLPTSSTLTSLLSSLTSLPSVTSTGSLLTGSSTQTSPTSSSILPAPTSTASPSRLNKTAVGAIAGSIIAALIILLCCLLVLRWRRNTRRRRDGHDLLTPAPERHRHSRLYSFTDDSPRGQVPIWTGWSMVHTSAENRSVSVPPVEGGWTLVHDNGSGDRVPGEGSPRGSGEETDPFLRTRHSNQMSQPPSARLVTPAPVLDATHNSQDSTSTGASGYGNVVEASQARFSHLVPPPVTQWGNILPPTLLTQMVDEPRRHDDIMEEDEEASLLQPPPRLDPDRLGASRISPRPSLQSIRTSRSERSLPIPDTPASWDETPQLMTAQRIRVDEMDRAEAREVPSPTTSSPPQLGQPGRSNLRSRQGTPERQASRPTTPHPEPDIEAGPSSRPVERPQRLRPVSGHSGTSGESGGTLFHDAQSRSETPPPLPSPPPALTTNSRSRLPMPEPMQESTSESPTLRVVGHSSQSQSQTDDMDPFADPVGFTGVQDPLDLPAPISRFATTSSDREPIFPPGLIISRSWMTSSGSGTLGGSDRSDGPAISMDIYEEAPPSVAERWRFITGGTGSGRSTQPPVLIHPEDVSRSEAGSLHSMRSHFSSPRSITGSAPTSVFQHTPDSSQGSKSHGRSQGSRRSLVHQTSISSQGRRRHRPDTGEPTLPSPYGRLSLGAIGTSAMRFDFGQHDATPSLPATPFSAYFTTSGSVNSAGTNVTADVVDPVSGVAVRMPRMPAYTHDRGDRHSYPYYPLGDD</sequence>
<feature type="compositionally biased region" description="Low complexity" evidence="1">
    <location>
        <begin position="77"/>
        <end position="98"/>
    </location>
</feature>
<comment type="caution">
    <text evidence="3">The sequence shown here is derived from an EMBL/GenBank/DDBJ whole genome shotgun (WGS) entry which is preliminary data.</text>
</comment>
<protein>
    <submittedName>
        <fullName evidence="3">Uncharacterized protein</fullName>
    </submittedName>
</protein>
<dbReference type="AlphaFoldDB" id="A0A9P6LAZ7"/>
<keyword evidence="2" id="KW-0812">Transmembrane</keyword>
<keyword evidence="4" id="KW-1185">Reference proteome</keyword>
<evidence type="ECO:0000313" key="4">
    <source>
        <dbReference type="Proteomes" id="UP000736335"/>
    </source>
</evidence>
<accession>A0A9P6LAZ7</accession>
<dbReference type="OrthoDB" id="2563978at2759"/>
<feature type="compositionally biased region" description="Polar residues" evidence="1">
    <location>
        <begin position="437"/>
        <end position="469"/>
    </location>
</feature>
<feature type="region of interest" description="Disordered" evidence="1">
    <location>
        <begin position="119"/>
        <end position="149"/>
    </location>
</feature>
<reference evidence="3" key="1">
    <citation type="journal article" date="2020" name="Nat. Commun.">
        <title>Large-scale genome sequencing of mycorrhizal fungi provides insights into the early evolution of symbiotic traits.</title>
        <authorList>
            <person name="Miyauchi S."/>
            <person name="Kiss E."/>
            <person name="Kuo A."/>
            <person name="Drula E."/>
            <person name="Kohler A."/>
            <person name="Sanchez-Garcia M."/>
            <person name="Morin E."/>
            <person name="Andreopoulos B."/>
            <person name="Barry K.W."/>
            <person name="Bonito G."/>
            <person name="Buee M."/>
            <person name="Carver A."/>
            <person name="Chen C."/>
            <person name="Cichocki N."/>
            <person name="Clum A."/>
            <person name="Culley D."/>
            <person name="Crous P.W."/>
            <person name="Fauchery L."/>
            <person name="Girlanda M."/>
            <person name="Hayes R.D."/>
            <person name="Keri Z."/>
            <person name="LaButti K."/>
            <person name="Lipzen A."/>
            <person name="Lombard V."/>
            <person name="Magnuson J."/>
            <person name="Maillard F."/>
            <person name="Murat C."/>
            <person name="Nolan M."/>
            <person name="Ohm R.A."/>
            <person name="Pangilinan J."/>
            <person name="Pereira M.F."/>
            <person name="Perotto S."/>
            <person name="Peter M."/>
            <person name="Pfister S."/>
            <person name="Riley R."/>
            <person name="Sitrit Y."/>
            <person name="Stielow J.B."/>
            <person name="Szollosi G."/>
            <person name="Zifcakova L."/>
            <person name="Stursova M."/>
            <person name="Spatafora J.W."/>
            <person name="Tedersoo L."/>
            <person name="Vaario L.M."/>
            <person name="Yamada A."/>
            <person name="Yan M."/>
            <person name="Wang P."/>
            <person name="Xu J."/>
            <person name="Bruns T."/>
            <person name="Baldrian P."/>
            <person name="Vilgalys R."/>
            <person name="Dunand C."/>
            <person name="Henrissat B."/>
            <person name="Grigoriev I.V."/>
            <person name="Hibbett D."/>
            <person name="Nagy L.G."/>
            <person name="Martin F.M."/>
        </authorList>
    </citation>
    <scope>NUCLEOTIDE SEQUENCE</scope>
    <source>
        <strain evidence="3">UH-Tt-Lm1</strain>
    </source>
</reference>
<feature type="region of interest" description="Disordered" evidence="1">
    <location>
        <begin position="65"/>
        <end position="98"/>
    </location>
</feature>
<evidence type="ECO:0000256" key="1">
    <source>
        <dbReference type="SAM" id="MobiDB-lite"/>
    </source>
</evidence>
<feature type="region of interest" description="Disordered" evidence="1">
    <location>
        <begin position="246"/>
        <end position="288"/>
    </location>
</feature>
<evidence type="ECO:0000313" key="3">
    <source>
        <dbReference type="EMBL" id="KAF9790370.1"/>
    </source>
</evidence>
<feature type="region of interest" description="Disordered" evidence="1">
    <location>
        <begin position="360"/>
        <end position="416"/>
    </location>
</feature>
<dbReference type="Proteomes" id="UP000736335">
    <property type="component" value="Unassembled WGS sequence"/>
</dbReference>
<dbReference type="EMBL" id="WIUZ02000002">
    <property type="protein sequence ID" value="KAF9790370.1"/>
    <property type="molecule type" value="Genomic_DNA"/>
</dbReference>
<feature type="transmembrane region" description="Helical" evidence="2">
    <location>
        <begin position="155"/>
        <end position="177"/>
    </location>
</feature>
<evidence type="ECO:0000256" key="2">
    <source>
        <dbReference type="SAM" id="Phobius"/>
    </source>
</evidence>
<name>A0A9P6LAZ7_9AGAM</name>
<reference evidence="3" key="2">
    <citation type="submission" date="2020-11" db="EMBL/GenBank/DDBJ databases">
        <authorList>
            <consortium name="DOE Joint Genome Institute"/>
            <person name="Kuo A."/>
            <person name="Miyauchi S."/>
            <person name="Kiss E."/>
            <person name="Drula E."/>
            <person name="Kohler A."/>
            <person name="Sanchez-Garcia M."/>
            <person name="Andreopoulos B."/>
            <person name="Barry K.W."/>
            <person name="Bonito G."/>
            <person name="Buee M."/>
            <person name="Carver A."/>
            <person name="Chen C."/>
            <person name="Cichocki N."/>
            <person name="Clum A."/>
            <person name="Culley D."/>
            <person name="Crous P.W."/>
            <person name="Fauchery L."/>
            <person name="Girlanda M."/>
            <person name="Hayes R."/>
            <person name="Keri Z."/>
            <person name="Labutti K."/>
            <person name="Lipzen A."/>
            <person name="Lombard V."/>
            <person name="Magnuson J."/>
            <person name="Maillard F."/>
            <person name="Morin E."/>
            <person name="Murat C."/>
            <person name="Nolan M."/>
            <person name="Ohm R."/>
            <person name="Pangilinan J."/>
            <person name="Pereira M."/>
            <person name="Perotto S."/>
            <person name="Peter M."/>
            <person name="Riley R."/>
            <person name="Sitrit Y."/>
            <person name="Stielow B."/>
            <person name="Szollosi G."/>
            <person name="Zifcakova L."/>
            <person name="Stursova M."/>
            <person name="Spatafora J.W."/>
            <person name="Tedersoo L."/>
            <person name="Vaario L.-M."/>
            <person name="Yamada A."/>
            <person name="Yan M."/>
            <person name="Wang P."/>
            <person name="Xu J."/>
            <person name="Bruns T."/>
            <person name="Baldrian P."/>
            <person name="Vilgalys R."/>
            <person name="Henrissat B."/>
            <person name="Grigoriev I.V."/>
            <person name="Hibbett D."/>
            <person name="Nagy L.G."/>
            <person name="Martin F.M."/>
        </authorList>
    </citation>
    <scope>NUCLEOTIDE SEQUENCE</scope>
    <source>
        <strain evidence="3">UH-Tt-Lm1</strain>
    </source>
</reference>
<gene>
    <name evidence="3" type="ORF">BJ322DRAFT_1104030</name>
</gene>
<feature type="region of interest" description="Disordered" evidence="1">
    <location>
        <begin position="430"/>
        <end position="637"/>
    </location>
</feature>
<feature type="compositionally biased region" description="Pro residues" evidence="1">
    <location>
        <begin position="519"/>
        <end position="529"/>
    </location>
</feature>
<feature type="compositionally biased region" description="Polar residues" evidence="1">
    <location>
        <begin position="689"/>
        <end position="738"/>
    </location>
</feature>
<feature type="region of interest" description="Disordered" evidence="1">
    <location>
        <begin position="676"/>
        <end position="757"/>
    </location>
</feature>
<feature type="compositionally biased region" description="Low complexity" evidence="1">
    <location>
        <begin position="119"/>
        <end position="137"/>
    </location>
</feature>
<organism evidence="3 4">
    <name type="scientific">Thelephora terrestris</name>
    <dbReference type="NCBI Taxonomy" id="56493"/>
    <lineage>
        <taxon>Eukaryota</taxon>
        <taxon>Fungi</taxon>
        <taxon>Dikarya</taxon>
        <taxon>Basidiomycota</taxon>
        <taxon>Agaricomycotina</taxon>
        <taxon>Agaricomycetes</taxon>
        <taxon>Thelephorales</taxon>
        <taxon>Thelephoraceae</taxon>
        <taxon>Thelephora</taxon>
    </lineage>
</organism>
<proteinExistence type="predicted"/>
<keyword evidence="2" id="KW-1133">Transmembrane helix</keyword>